<name>A0A183F5I3_HELPZ</name>
<protein>
    <submittedName>
        <fullName evidence="2 4">Uncharacterized protein</fullName>
    </submittedName>
</protein>
<dbReference type="AlphaFoldDB" id="A0A183F5I3"/>
<reference evidence="2 3" key="1">
    <citation type="submission" date="2018-11" db="EMBL/GenBank/DDBJ databases">
        <authorList>
            <consortium name="Pathogen Informatics"/>
        </authorList>
    </citation>
    <scope>NUCLEOTIDE SEQUENCE [LARGE SCALE GENOMIC DNA]</scope>
</reference>
<organism evidence="3 4">
    <name type="scientific">Heligmosomoides polygyrus</name>
    <name type="common">Parasitic roundworm</name>
    <dbReference type="NCBI Taxonomy" id="6339"/>
    <lineage>
        <taxon>Eukaryota</taxon>
        <taxon>Metazoa</taxon>
        <taxon>Ecdysozoa</taxon>
        <taxon>Nematoda</taxon>
        <taxon>Chromadorea</taxon>
        <taxon>Rhabditida</taxon>
        <taxon>Rhabditina</taxon>
        <taxon>Rhabditomorpha</taxon>
        <taxon>Strongyloidea</taxon>
        <taxon>Heligmosomidae</taxon>
        <taxon>Heligmosomoides</taxon>
    </lineage>
</organism>
<feature type="region of interest" description="Disordered" evidence="1">
    <location>
        <begin position="21"/>
        <end position="69"/>
    </location>
</feature>
<dbReference type="WBParaSite" id="HPBE_0000142501-mRNA-1">
    <property type="protein sequence ID" value="HPBE_0000142501-mRNA-1"/>
    <property type="gene ID" value="HPBE_0000142501"/>
</dbReference>
<reference evidence="4" key="2">
    <citation type="submission" date="2019-09" db="UniProtKB">
        <authorList>
            <consortium name="WormBaseParasite"/>
        </authorList>
    </citation>
    <scope>IDENTIFICATION</scope>
</reference>
<evidence type="ECO:0000313" key="2">
    <source>
        <dbReference type="EMBL" id="VDO19808.1"/>
    </source>
</evidence>
<proteinExistence type="predicted"/>
<dbReference type="Proteomes" id="UP000050761">
    <property type="component" value="Unassembled WGS sequence"/>
</dbReference>
<gene>
    <name evidence="2" type="ORF">HPBE_LOCUS1426</name>
</gene>
<accession>A0A183F5I3</accession>
<evidence type="ECO:0000256" key="1">
    <source>
        <dbReference type="SAM" id="MobiDB-lite"/>
    </source>
</evidence>
<evidence type="ECO:0000313" key="3">
    <source>
        <dbReference type="Proteomes" id="UP000050761"/>
    </source>
</evidence>
<keyword evidence="3" id="KW-1185">Reference proteome</keyword>
<dbReference type="EMBL" id="UZAH01001559">
    <property type="protein sequence ID" value="VDO19808.1"/>
    <property type="molecule type" value="Genomic_DNA"/>
</dbReference>
<evidence type="ECO:0000313" key="4">
    <source>
        <dbReference type="WBParaSite" id="HPBE_0000142501-mRNA-1"/>
    </source>
</evidence>
<accession>A0A3P7WQ59</accession>
<sequence length="99" mass="10580">MLLAWRRSLMRECDKLRSVLEQKAQSAASPGGGAAPASPRSEQLGNDLKEKAVLPADGTSTRAKKLAVSAEPTNFENQATTLQHYNKTAGLVPLLSAYV</sequence>